<dbReference type="OrthoDB" id="2748837at2759"/>
<dbReference type="EMBL" id="LAVV01013160">
    <property type="protein sequence ID" value="KNZ45922.1"/>
    <property type="molecule type" value="Genomic_DNA"/>
</dbReference>
<gene>
    <name evidence="1" type="ORF">VP01_769g1</name>
</gene>
<organism evidence="1 2">
    <name type="scientific">Puccinia sorghi</name>
    <dbReference type="NCBI Taxonomy" id="27349"/>
    <lineage>
        <taxon>Eukaryota</taxon>
        <taxon>Fungi</taxon>
        <taxon>Dikarya</taxon>
        <taxon>Basidiomycota</taxon>
        <taxon>Pucciniomycotina</taxon>
        <taxon>Pucciniomycetes</taxon>
        <taxon>Pucciniales</taxon>
        <taxon>Pucciniaceae</taxon>
        <taxon>Puccinia</taxon>
    </lineage>
</organism>
<keyword evidence="2" id="KW-1185">Reference proteome</keyword>
<sequence>MIKLNIYIPHIQGKIFFCYFQIFIIQFTFPPSKCSSRSALRKEIFKLFYDVMQNYGCLEKLYTINLNKTSTNVKMAQELLFISPHFHTKMHLLGCIDHVINLGKKFGLAVLGTIKNNDGEEILRADIEPDSKATNRTANLMSISQITCNTNGIGINIVKTILKMPKLPNIKFQPLNLLKL</sequence>
<dbReference type="Proteomes" id="UP000037035">
    <property type="component" value="Unassembled WGS sequence"/>
</dbReference>
<dbReference type="VEuPathDB" id="FungiDB:VP01_769g1"/>
<protein>
    <submittedName>
        <fullName evidence="1">Uncharacterized protein</fullName>
    </submittedName>
</protein>
<reference evidence="1 2" key="1">
    <citation type="submission" date="2015-08" db="EMBL/GenBank/DDBJ databases">
        <title>Next Generation Sequencing and Analysis of the Genome of Puccinia sorghi L Schw, the Causal Agent of Maize Common Rust.</title>
        <authorList>
            <person name="Rochi L."/>
            <person name="Burguener G."/>
            <person name="Darino M."/>
            <person name="Turjanski A."/>
            <person name="Kreff E."/>
            <person name="Dieguez M.J."/>
            <person name="Sacco F."/>
        </authorList>
    </citation>
    <scope>NUCLEOTIDE SEQUENCE [LARGE SCALE GENOMIC DNA]</scope>
    <source>
        <strain evidence="1 2">RO10H11247</strain>
    </source>
</reference>
<accession>A0A0L6UCG0</accession>
<dbReference type="AlphaFoldDB" id="A0A0L6UCG0"/>
<evidence type="ECO:0000313" key="1">
    <source>
        <dbReference type="EMBL" id="KNZ45922.1"/>
    </source>
</evidence>
<proteinExistence type="predicted"/>
<evidence type="ECO:0000313" key="2">
    <source>
        <dbReference type="Proteomes" id="UP000037035"/>
    </source>
</evidence>
<comment type="caution">
    <text evidence="1">The sequence shown here is derived from an EMBL/GenBank/DDBJ whole genome shotgun (WGS) entry which is preliminary data.</text>
</comment>
<name>A0A0L6UCG0_9BASI</name>